<evidence type="ECO:0000256" key="3">
    <source>
        <dbReference type="ARBA" id="ARBA00009667"/>
    </source>
</evidence>
<dbReference type="EMBL" id="BMKK01000005">
    <property type="protein sequence ID" value="GGD63688.1"/>
    <property type="molecule type" value="Genomic_DNA"/>
</dbReference>
<dbReference type="CDD" id="cd04731">
    <property type="entry name" value="HisF"/>
    <property type="match status" value="1"/>
</dbReference>
<evidence type="ECO:0000256" key="1">
    <source>
        <dbReference type="ARBA" id="ARBA00004496"/>
    </source>
</evidence>
<comment type="function">
    <text evidence="9 11">IGPS catalyzes the conversion of PRFAR and glutamine to IGP, AICAR and glutamate. The HisF subunit catalyzes the cyclization activity that produces IGP and AICAR from PRFAR using the ammonia provided by the HisH subunit.</text>
</comment>
<comment type="similarity">
    <text evidence="3 11 12">Belongs to the HisA/HisF family.</text>
</comment>
<dbReference type="GO" id="GO:0000107">
    <property type="term" value="F:imidazoleglycerol-phosphate synthase activity"/>
    <property type="evidence" value="ECO:0007669"/>
    <property type="project" value="UniProtKB-UniRule"/>
</dbReference>
<accession>A0A916YW63</accession>
<dbReference type="Proteomes" id="UP000609064">
    <property type="component" value="Unassembled WGS sequence"/>
</dbReference>
<gene>
    <name evidence="11 13" type="primary">hisF</name>
    <name evidence="13" type="ORF">GCM10011514_29640</name>
</gene>
<comment type="catalytic activity">
    <reaction evidence="10 11">
        <text>5-[(5-phospho-1-deoxy-D-ribulos-1-ylimino)methylamino]-1-(5-phospho-beta-D-ribosyl)imidazole-4-carboxamide + L-glutamine = D-erythro-1-(imidazol-4-yl)glycerol 3-phosphate + 5-amino-1-(5-phospho-beta-D-ribosyl)imidazole-4-carboxamide + L-glutamate + H(+)</text>
        <dbReference type="Rhea" id="RHEA:24793"/>
        <dbReference type="ChEBI" id="CHEBI:15378"/>
        <dbReference type="ChEBI" id="CHEBI:29985"/>
        <dbReference type="ChEBI" id="CHEBI:58278"/>
        <dbReference type="ChEBI" id="CHEBI:58359"/>
        <dbReference type="ChEBI" id="CHEBI:58475"/>
        <dbReference type="ChEBI" id="CHEBI:58525"/>
        <dbReference type="EC" id="4.3.2.10"/>
    </reaction>
</comment>
<dbReference type="HAMAP" id="MF_01013">
    <property type="entry name" value="HisF"/>
    <property type="match status" value="1"/>
</dbReference>
<keyword evidence="5 11" id="KW-0963">Cytoplasm</keyword>
<evidence type="ECO:0000256" key="2">
    <source>
        <dbReference type="ARBA" id="ARBA00005091"/>
    </source>
</evidence>
<keyword evidence="6 11" id="KW-0028">Amino-acid biosynthesis</keyword>
<evidence type="ECO:0000256" key="8">
    <source>
        <dbReference type="ARBA" id="ARBA00023239"/>
    </source>
</evidence>
<evidence type="ECO:0000256" key="10">
    <source>
        <dbReference type="ARBA" id="ARBA00047838"/>
    </source>
</evidence>
<evidence type="ECO:0000313" key="14">
    <source>
        <dbReference type="Proteomes" id="UP000609064"/>
    </source>
</evidence>
<evidence type="ECO:0000256" key="4">
    <source>
        <dbReference type="ARBA" id="ARBA00011152"/>
    </source>
</evidence>
<dbReference type="GO" id="GO:0005737">
    <property type="term" value="C:cytoplasm"/>
    <property type="evidence" value="ECO:0007669"/>
    <property type="project" value="UniProtKB-SubCell"/>
</dbReference>
<dbReference type="InterPro" id="IPR011060">
    <property type="entry name" value="RibuloseP-bd_barrel"/>
</dbReference>
<evidence type="ECO:0000256" key="5">
    <source>
        <dbReference type="ARBA" id="ARBA00022490"/>
    </source>
</evidence>
<evidence type="ECO:0000256" key="6">
    <source>
        <dbReference type="ARBA" id="ARBA00022605"/>
    </source>
</evidence>
<dbReference type="InterPro" id="IPR006062">
    <property type="entry name" value="His_biosynth"/>
</dbReference>
<dbReference type="SUPFAM" id="SSF51366">
    <property type="entry name" value="Ribulose-phoshate binding barrel"/>
    <property type="match status" value="1"/>
</dbReference>
<name>A0A916YW63_9BACT</name>
<comment type="pathway">
    <text evidence="2 11">Amino-acid biosynthesis; L-histidine biosynthesis; L-histidine from 5-phospho-alpha-D-ribose 1-diphosphate: step 5/9.</text>
</comment>
<dbReference type="FunFam" id="3.20.20.70:FF:000006">
    <property type="entry name" value="Imidazole glycerol phosphate synthase subunit HisF"/>
    <property type="match status" value="1"/>
</dbReference>
<dbReference type="Pfam" id="PF00977">
    <property type="entry name" value="His_biosynth"/>
    <property type="match status" value="1"/>
</dbReference>
<keyword evidence="8 11" id="KW-0456">Lyase</keyword>
<organism evidence="13 14">
    <name type="scientific">Emticicia aquatilis</name>
    <dbReference type="NCBI Taxonomy" id="1537369"/>
    <lineage>
        <taxon>Bacteria</taxon>
        <taxon>Pseudomonadati</taxon>
        <taxon>Bacteroidota</taxon>
        <taxon>Cytophagia</taxon>
        <taxon>Cytophagales</taxon>
        <taxon>Leadbetterellaceae</taxon>
        <taxon>Emticicia</taxon>
    </lineage>
</organism>
<dbReference type="NCBIfam" id="TIGR00735">
    <property type="entry name" value="hisF"/>
    <property type="match status" value="1"/>
</dbReference>
<comment type="subcellular location">
    <subcellularLocation>
        <location evidence="1 11">Cytoplasm</location>
    </subcellularLocation>
</comment>
<evidence type="ECO:0000256" key="11">
    <source>
        <dbReference type="HAMAP-Rule" id="MF_01013"/>
    </source>
</evidence>
<evidence type="ECO:0000313" key="13">
    <source>
        <dbReference type="EMBL" id="GGD63688.1"/>
    </source>
</evidence>
<dbReference type="GO" id="GO:0000105">
    <property type="term" value="P:L-histidine biosynthetic process"/>
    <property type="evidence" value="ECO:0007669"/>
    <property type="project" value="UniProtKB-UniRule"/>
</dbReference>
<dbReference type="InterPro" id="IPR050064">
    <property type="entry name" value="IGPS_HisA/HisF"/>
</dbReference>
<protein>
    <recommendedName>
        <fullName evidence="11">Imidazole glycerol phosphate synthase subunit HisF</fullName>
        <ecNumber evidence="11">4.3.2.10</ecNumber>
    </recommendedName>
    <alternativeName>
        <fullName evidence="11">IGP synthase cyclase subunit</fullName>
    </alternativeName>
    <alternativeName>
        <fullName evidence="11">IGP synthase subunit HisF</fullName>
    </alternativeName>
    <alternativeName>
        <fullName evidence="11">ImGP synthase subunit HisF</fullName>
        <shortName evidence="11">IGPS subunit HisF</shortName>
    </alternativeName>
</protein>
<evidence type="ECO:0000256" key="9">
    <source>
        <dbReference type="ARBA" id="ARBA00025475"/>
    </source>
</evidence>
<keyword evidence="7 11" id="KW-0368">Histidine biosynthesis</keyword>
<comment type="subunit">
    <text evidence="4 11">Heterodimer of HisH and HisF.</text>
</comment>
<dbReference type="GO" id="GO:0016829">
    <property type="term" value="F:lyase activity"/>
    <property type="evidence" value="ECO:0007669"/>
    <property type="project" value="UniProtKB-KW"/>
</dbReference>
<dbReference type="PANTHER" id="PTHR21235">
    <property type="entry name" value="IMIDAZOLE GLYCEROL PHOSPHATE SYNTHASE SUBUNIT HISF/H IGP SYNTHASE SUBUNIT HISF/H"/>
    <property type="match status" value="1"/>
</dbReference>
<dbReference type="PANTHER" id="PTHR21235:SF2">
    <property type="entry name" value="IMIDAZOLE GLYCEROL PHOSPHATE SYNTHASE HISHF"/>
    <property type="match status" value="1"/>
</dbReference>
<feature type="active site" evidence="11">
    <location>
        <position position="11"/>
    </location>
</feature>
<feature type="active site" evidence="11">
    <location>
        <position position="130"/>
    </location>
</feature>
<dbReference type="EC" id="4.3.2.10" evidence="11"/>
<comment type="caution">
    <text evidence="13">The sequence shown here is derived from an EMBL/GenBank/DDBJ whole genome shotgun (WGS) entry which is preliminary data.</text>
</comment>
<reference evidence="13" key="1">
    <citation type="journal article" date="2014" name="Int. J. Syst. Evol. Microbiol.">
        <title>Complete genome sequence of Corynebacterium casei LMG S-19264T (=DSM 44701T), isolated from a smear-ripened cheese.</title>
        <authorList>
            <consortium name="US DOE Joint Genome Institute (JGI-PGF)"/>
            <person name="Walter F."/>
            <person name="Albersmeier A."/>
            <person name="Kalinowski J."/>
            <person name="Ruckert C."/>
        </authorList>
    </citation>
    <scope>NUCLEOTIDE SEQUENCE</scope>
    <source>
        <strain evidence="13">CGMCC 1.15958</strain>
    </source>
</reference>
<dbReference type="InterPro" id="IPR013785">
    <property type="entry name" value="Aldolase_TIM"/>
</dbReference>
<dbReference type="InterPro" id="IPR004651">
    <property type="entry name" value="HisF"/>
</dbReference>
<reference evidence="13" key="2">
    <citation type="submission" date="2020-09" db="EMBL/GenBank/DDBJ databases">
        <authorList>
            <person name="Sun Q."/>
            <person name="Zhou Y."/>
        </authorList>
    </citation>
    <scope>NUCLEOTIDE SEQUENCE</scope>
    <source>
        <strain evidence="13">CGMCC 1.15958</strain>
    </source>
</reference>
<keyword evidence="14" id="KW-1185">Reference proteome</keyword>
<sequence length="255" mass="27448">MLTKRIIPCLDIKDGRTVKGTNFVNLRDAGDPVELGAEYARQGADELVFLDITATVEERKTLLDLVRRVAHTINIPFCVGGGIGSVADVSKLLNAGADKVSINSSAVRNPQLINELALEFGSQCIVVAIDTRYIEQANGYEHIVHTHGGRKPTELRTIAWAKEVEDRGAGEILLTSMDTDGTKAGFALELTAEISDNSNIPIIASGGAGSVEHFYDVFTAGKADAGLAASIFHFKEIGIPELKTYLKEKGIPMRI</sequence>
<proteinExistence type="inferred from homology"/>
<dbReference type="RefSeq" id="WP_188766884.1">
    <property type="nucleotide sequence ID" value="NZ_BMKK01000005.1"/>
</dbReference>
<evidence type="ECO:0000256" key="12">
    <source>
        <dbReference type="RuleBase" id="RU003657"/>
    </source>
</evidence>
<evidence type="ECO:0000256" key="7">
    <source>
        <dbReference type="ARBA" id="ARBA00023102"/>
    </source>
</evidence>
<dbReference type="AlphaFoldDB" id="A0A916YW63"/>
<dbReference type="Gene3D" id="3.20.20.70">
    <property type="entry name" value="Aldolase class I"/>
    <property type="match status" value="1"/>
</dbReference>